<dbReference type="Gene3D" id="2.60.120.330">
    <property type="entry name" value="B-lactam Antibiotic, Isopenicillin N Synthase, Chain"/>
    <property type="match status" value="1"/>
</dbReference>
<sequence>MTMSDLPMTCCHVEGPRVMKRSKAQAMRGGRGKRWSDVQQKVLSNNKFKSATHRVVRPKGKSRYSYAFFYNLQGDKWVEPLSEFTEENGKALKYKGFL</sequence>
<name>A0ABQ8H8T8_9ROSI</name>
<dbReference type="Pfam" id="PF03171">
    <property type="entry name" value="2OG-FeII_Oxy"/>
    <property type="match status" value="1"/>
</dbReference>
<evidence type="ECO:0000313" key="2">
    <source>
        <dbReference type="EMBL" id="KAH7550316.1"/>
    </source>
</evidence>
<evidence type="ECO:0000259" key="1">
    <source>
        <dbReference type="Pfam" id="PF03171"/>
    </source>
</evidence>
<gene>
    <name evidence="2" type="ORF">JRO89_XS13G0170200</name>
</gene>
<reference evidence="2 3" key="1">
    <citation type="submission" date="2021-02" db="EMBL/GenBank/DDBJ databases">
        <title>Plant Genome Project.</title>
        <authorList>
            <person name="Zhang R.-G."/>
        </authorList>
    </citation>
    <scope>NUCLEOTIDE SEQUENCE [LARGE SCALE GENOMIC DNA]</scope>
    <source>
        <tissue evidence="2">Leaves</tissue>
    </source>
</reference>
<dbReference type="InterPro" id="IPR027443">
    <property type="entry name" value="IPNS-like_sf"/>
</dbReference>
<dbReference type="Proteomes" id="UP000827721">
    <property type="component" value="Unassembled WGS sequence"/>
</dbReference>
<keyword evidence="3" id="KW-1185">Reference proteome</keyword>
<dbReference type="EMBL" id="JAFEMO010000013">
    <property type="protein sequence ID" value="KAH7550316.1"/>
    <property type="molecule type" value="Genomic_DNA"/>
</dbReference>
<dbReference type="InterPro" id="IPR044861">
    <property type="entry name" value="IPNS-like_FE2OG_OXY"/>
</dbReference>
<dbReference type="SUPFAM" id="SSF51197">
    <property type="entry name" value="Clavaminate synthase-like"/>
    <property type="match status" value="1"/>
</dbReference>
<feature type="domain" description="Isopenicillin N synthase-like Fe(2+) 2OG dioxygenase" evidence="1">
    <location>
        <begin position="40"/>
        <end position="71"/>
    </location>
</feature>
<evidence type="ECO:0000313" key="3">
    <source>
        <dbReference type="Proteomes" id="UP000827721"/>
    </source>
</evidence>
<proteinExistence type="predicted"/>
<accession>A0ABQ8H8T8</accession>
<organism evidence="2 3">
    <name type="scientific">Xanthoceras sorbifolium</name>
    <dbReference type="NCBI Taxonomy" id="99658"/>
    <lineage>
        <taxon>Eukaryota</taxon>
        <taxon>Viridiplantae</taxon>
        <taxon>Streptophyta</taxon>
        <taxon>Embryophyta</taxon>
        <taxon>Tracheophyta</taxon>
        <taxon>Spermatophyta</taxon>
        <taxon>Magnoliopsida</taxon>
        <taxon>eudicotyledons</taxon>
        <taxon>Gunneridae</taxon>
        <taxon>Pentapetalae</taxon>
        <taxon>rosids</taxon>
        <taxon>malvids</taxon>
        <taxon>Sapindales</taxon>
        <taxon>Sapindaceae</taxon>
        <taxon>Xanthoceroideae</taxon>
        <taxon>Xanthoceras</taxon>
    </lineage>
</organism>
<comment type="caution">
    <text evidence="2">The sequence shown here is derived from an EMBL/GenBank/DDBJ whole genome shotgun (WGS) entry which is preliminary data.</text>
</comment>
<protein>
    <recommendedName>
        <fullName evidence="1">Isopenicillin N synthase-like Fe(2+) 2OG dioxygenase domain-containing protein</fullName>
    </recommendedName>
</protein>